<organism evidence="1 2">
    <name type="scientific">Terrihalobacillus insolitus</name>
    <dbReference type="NCBI Taxonomy" id="2950438"/>
    <lineage>
        <taxon>Bacteria</taxon>
        <taxon>Bacillati</taxon>
        <taxon>Bacillota</taxon>
        <taxon>Bacilli</taxon>
        <taxon>Bacillales</taxon>
        <taxon>Bacillaceae</taxon>
        <taxon>Terrihalobacillus</taxon>
    </lineage>
</organism>
<protein>
    <submittedName>
        <fullName evidence="1">Uncharacterized protein</fullName>
    </submittedName>
</protein>
<comment type="caution">
    <text evidence="1">The sequence shown here is derived from an EMBL/GenBank/DDBJ whole genome shotgun (WGS) entry which is preliminary data.</text>
</comment>
<dbReference type="AlphaFoldDB" id="A0A9X3WWD2"/>
<dbReference type="EMBL" id="JAMQKB010000006">
    <property type="protein sequence ID" value="MDC3424549.1"/>
    <property type="molecule type" value="Genomic_DNA"/>
</dbReference>
<gene>
    <name evidence="1" type="ORF">NC797_08500</name>
</gene>
<name>A0A9X3WWD2_9BACI</name>
<keyword evidence="2" id="KW-1185">Reference proteome</keyword>
<evidence type="ECO:0000313" key="1">
    <source>
        <dbReference type="EMBL" id="MDC3424549.1"/>
    </source>
</evidence>
<dbReference type="Proteomes" id="UP001145050">
    <property type="component" value="Unassembled WGS sequence"/>
</dbReference>
<proteinExistence type="predicted"/>
<evidence type="ECO:0000313" key="2">
    <source>
        <dbReference type="Proteomes" id="UP001145050"/>
    </source>
</evidence>
<reference evidence="1" key="1">
    <citation type="submission" date="2022-06" db="EMBL/GenBank/DDBJ databases">
        <title>Aquibacillus sp. a new bacterium isolated from soil saline samples.</title>
        <authorList>
            <person name="Galisteo C."/>
            <person name="De La Haba R."/>
            <person name="Sanchez-Porro C."/>
            <person name="Ventosa A."/>
        </authorList>
    </citation>
    <scope>NUCLEOTIDE SEQUENCE</scope>
    <source>
        <strain evidence="1">3ASR75-11</strain>
    </source>
</reference>
<accession>A0A9X3WWD2</accession>
<dbReference type="RefSeq" id="WP_272436352.1">
    <property type="nucleotide sequence ID" value="NZ_JAMQKB010000006.1"/>
</dbReference>
<sequence>MLDLINLKEGYQKLINYMKEGDYPYSSSYIQSVEVEIKKILNTDVKFDSYEDYYLYRVSKNNSTKQYRFPFKSHITMIMNFDIHNEDPRGQICKHQLFE</sequence>